<dbReference type="Proteomes" id="UP000244855">
    <property type="component" value="Unassembled WGS sequence"/>
</dbReference>
<evidence type="ECO:0000313" key="2">
    <source>
        <dbReference type="EMBL" id="PVI08204.1"/>
    </source>
</evidence>
<feature type="transmembrane region" description="Helical" evidence="1">
    <location>
        <begin position="267"/>
        <end position="285"/>
    </location>
</feature>
<dbReference type="EMBL" id="KZ805301">
    <property type="protein sequence ID" value="PVI08204.1"/>
    <property type="molecule type" value="Genomic_DNA"/>
</dbReference>
<proteinExistence type="predicted"/>
<accession>A0A2V1EER9</accession>
<name>A0A2V1EER9_9PLEO</name>
<keyword evidence="1" id="KW-0472">Membrane</keyword>
<evidence type="ECO:0000256" key="1">
    <source>
        <dbReference type="SAM" id="Phobius"/>
    </source>
</evidence>
<feature type="transmembrane region" description="Helical" evidence="1">
    <location>
        <begin position="236"/>
        <end position="260"/>
    </location>
</feature>
<keyword evidence="3" id="KW-1185">Reference proteome</keyword>
<reference evidence="2 3" key="1">
    <citation type="journal article" date="2018" name="Sci. Rep.">
        <title>Comparative genomics provides insights into the lifestyle and reveals functional heterogeneity of dark septate endophytic fungi.</title>
        <authorList>
            <person name="Knapp D.G."/>
            <person name="Nemeth J.B."/>
            <person name="Barry K."/>
            <person name="Hainaut M."/>
            <person name="Henrissat B."/>
            <person name="Johnson J."/>
            <person name="Kuo A."/>
            <person name="Lim J.H.P."/>
            <person name="Lipzen A."/>
            <person name="Nolan M."/>
            <person name="Ohm R.A."/>
            <person name="Tamas L."/>
            <person name="Grigoriev I.V."/>
            <person name="Spatafora J.W."/>
            <person name="Nagy L.G."/>
            <person name="Kovacs G.M."/>
        </authorList>
    </citation>
    <scope>NUCLEOTIDE SEQUENCE [LARGE SCALE GENOMIC DNA]</scope>
    <source>
        <strain evidence="2 3">DSE2036</strain>
    </source>
</reference>
<keyword evidence="1" id="KW-1133">Transmembrane helix</keyword>
<gene>
    <name evidence="2" type="ORF">DM02DRAFT_155921</name>
</gene>
<sequence>MAESVPSYMGESSRLPPVPVDTTSDLISEETTAAAADLLAFSSSYNEYFKDAKKQPEADIRPRLLVPRNKVAKFVEYIVKSRWRDVENSEKEWCAVNDPLGRKDMERRYGEKMVGFLKVLLLYSQINDADTKATQACKVDQFIMDNTIRRHMNSQSTGSNAQLCEEYGAVGEPAPASHFAMRGPEDNLLRRILLNKLLVPVDQSIFNLQEKYRKHKGQNIENQDAMGEVRNVPLEMVARILECMIAAGCFAGSVVLLYYLRSTRNKLIAAPFMSFVCALPVSFLSKQSQGLFMLMAGIWAVLAVIVFLQVGSLPSMNQ</sequence>
<feature type="transmembrane region" description="Helical" evidence="1">
    <location>
        <begin position="291"/>
        <end position="310"/>
    </location>
</feature>
<dbReference type="AlphaFoldDB" id="A0A2V1EER9"/>
<dbReference type="OrthoDB" id="3795611at2759"/>
<organism evidence="2 3">
    <name type="scientific">Periconia macrospinosa</name>
    <dbReference type="NCBI Taxonomy" id="97972"/>
    <lineage>
        <taxon>Eukaryota</taxon>
        <taxon>Fungi</taxon>
        <taxon>Dikarya</taxon>
        <taxon>Ascomycota</taxon>
        <taxon>Pezizomycotina</taxon>
        <taxon>Dothideomycetes</taxon>
        <taxon>Pleosporomycetidae</taxon>
        <taxon>Pleosporales</taxon>
        <taxon>Massarineae</taxon>
        <taxon>Periconiaceae</taxon>
        <taxon>Periconia</taxon>
    </lineage>
</organism>
<keyword evidence="1" id="KW-0812">Transmembrane</keyword>
<protein>
    <submittedName>
        <fullName evidence="2">Uncharacterized protein</fullName>
    </submittedName>
</protein>
<evidence type="ECO:0000313" key="3">
    <source>
        <dbReference type="Proteomes" id="UP000244855"/>
    </source>
</evidence>